<reference evidence="4 5" key="1">
    <citation type="submission" date="2023-06" db="EMBL/GenBank/DDBJ databases">
        <authorList>
            <person name="Oyuntsetseg B."/>
            <person name="Kim S.B."/>
        </authorList>
    </citation>
    <scope>NUCLEOTIDE SEQUENCE [LARGE SCALE GENOMIC DNA]</scope>
    <source>
        <strain evidence="4 5">4-36</strain>
    </source>
</reference>
<organism evidence="4 5">
    <name type="scientific">Amycolatopsis mongoliensis</name>
    <dbReference type="NCBI Taxonomy" id="715475"/>
    <lineage>
        <taxon>Bacteria</taxon>
        <taxon>Bacillati</taxon>
        <taxon>Actinomycetota</taxon>
        <taxon>Actinomycetes</taxon>
        <taxon>Pseudonocardiales</taxon>
        <taxon>Pseudonocardiaceae</taxon>
        <taxon>Amycolatopsis</taxon>
    </lineage>
</organism>
<accession>A0A9Y2JIP6</accession>
<keyword evidence="1" id="KW-0547">Nucleotide-binding</keyword>
<gene>
    <name evidence="4" type="ORF">QRX60_29520</name>
</gene>
<dbReference type="Gene3D" id="1.25.40.10">
    <property type="entry name" value="Tetratricopeptide repeat domain"/>
    <property type="match status" value="1"/>
</dbReference>
<dbReference type="SUPFAM" id="SSF46894">
    <property type="entry name" value="C-terminal effector domain of the bipartite response regulators"/>
    <property type="match status" value="1"/>
</dbReference>
<dbReference type="GO" id="GO:0005737">
    <property type="term" value="C:cytoplasm"/>
    <property type="evidence" value="ECO:0007669"/>
    <property type="project" value="TreeGrafter"/>
</dbReference>
<evidence type="ECO:0000313" key="5">
    <source>
        <dbReference type="Proteomes" id="UP001239397"/>
    </source>
</evidence>
<dbReference type="InterPro" id="IPR016032">
    <property type="entry name" value="Sig_transdc_resp-reg_C-effctor"/>
</dbReference>
<dbReference type="SMART" id="SM00421">
    <property type="entry name" value="HTH_LUXR"/>
    <property type="match status" value="1"/>
</dbReference>
<evidence type="ECO:0000259" key="3">
    <source>
        <dbReference type="SMART" id="SM00421"/>
    </source>
</evidence>
<dbReference type="Proteomes" id="UP001239397">
    <property type="component" value="Chromosome"/>
</dbReference>
<dbReference type="InterPro" id="IPR041664">
    <property type="entry name" value="AAA_16"/>
</dbReference>
<dbReference type="EMBL" id="CP127295">
    <property type="protein sequence ID" value="WIX98205.1"/>
    <property type="molecule type" value="Genomic_DNA"/>
</dbReference>
<feature type="domain" description="HTH luxR-type" evidence="3">
    <location>
        <begin position="842"/>
        <end position="899"/>
    </location>
</feature>
<dbReference type="GO" id="GO:0006355">
    <property type="term" value="P:regulation of DNA-templated transcription"/>
    <property type="evidence" value="ECO:0007669"/>
    <property type="project" value="InterPro"/>
</dbReference>
<keyword evidence="5" id="KW-1185">Reference proteome</keyword>
<evidence type="ECO:0000256" key="1">
    <source>
        <dbReference type="ARBA" id="ARBA00022741"/>
    </source>
</evidence>
<dbReference type="Pfam" id="PF13191">
    <property type="entry name" value="AAA_16"/>
    <property type="match status" value="1"/>
</dbReference>
<dbReference type="SUPFAM" id="SSF52540">
    <property type="entry name" value="P-loop containing nucleoside triphosphate hydrolases"/>
    <property type="match status" value="1"/>
</dbReference>
<dbReference type="InterPro" id="IPR027417">
    <property type="entry name" value="P-loop_NTPase"/>
</dbReference>
<dbReference type="RefSeq" id="WP_285994690.1">
    <property type="nucleotide sequence ID" value="NZ_CP127295.1"/>
</dbReference>
<proteinExistence type="predicted"/>
<dbReference type="PANTHER" id="PTHR16305">
    <property type="entry name" value="TESTICULAR SOLUBLE ADENYLYL CYCLASE"/>
    <property type="match status" value="1"/>
</dbReference>
<dbReference type="Pfam" id="PF00196">
    <property type="entry name" value="GerE"/>
    <property type="match status" value="1"/>
</dbReference>
<dbReference type="Gene3D" id="1.10.10.10">
    <property type="entry name" value="Winged helix-like DNA-binding domain superfamily/Winged helix DNA-binding domain"/>
    <property type="match status" value="1"/>
</dbReference>
<sequence>MADILGAVQAADTPLVLLTGLPGTGRTTVLAQLCERYEAEGRHVSALRFTPAGDVVPTRFTLVPEGRRDGAAAGLRGPVRGEPAWATIGPVAGAADEPAVAVRAAHAAAAALRRAGDGTVLLLDDLHWIDRDSLAVLEALIRMSDGRRLTCVGTLRVPANGVAARYGPEVLARLRKENLVHTLRLRPLTKQQLAGRLRATLQAAPEPALVDHLHALSRGVPVAVGEATEALRRRGAIRVLDRSAYLAPGTAAAEPPPPGECVKAVRDLGPAAWEAAKAMALLFPLGAAAAGPAAEVLGITGQEVLERWEALRAAGVLHRGRGGATWRFTVPFLATALAESCGPYERRTLAAAAVGALWSNAAVCPDPDHRTNLVADAGRLVDPTRAANELLGRATEARETDPESAVRWLDAAAGLGRDRAQVLLMLAAAHHHRGDYERSLHTARLVLSEFGDRLGPDAVLEAQSLLVRGLAGLGDTASLRDIADGKRRLPGDPGSPTVLRALACGLLDRWAEAERWADAGDPAVHDGQSQAVLARLVKALGVLWQGRPEFFEHSLLDRAQWPLREVPRHHVEQVNTHLTGLLVNGELGRAEELLEEEGLSWDSAGPANRTMAAVLRGDFWFATGLACRSVACRAAPGFAPATTGMFHATVSALVAQGRLTTAREVVTAARETTPALAHLLDFTEAWVDRALGDDRRAADRLGAALDAAGERGLVVGCDVAYAELTDLALALDDRETAENCLAAAERLAGTLATGRAALLAQLIRAVVARDPAAAAACLRSARERDQPFELSRTIVRLVRHGMAEPVLLGQAYELMGRIGALLHRAHARTLMREHGVVVPGRRNTVEENERLLATLAAEGLSNKQIAAALNTSEKSVEGRLSRLFTRSGYRSRIELSAAIVNGELSL</sequence>
<dbReference type="AlphaFoldDB" id="A0A9Y2JIP6"/>
<evidence type="ECO:0000256" key="2">
    <source>
        <dbReference type="ARBA" id="ARBA00022840"/>
    </source>
</evidence>
<dbReference type="GO" id="GO:0004016">
    <property type="term" value="F:adenylate cyclase activity"/>
    <property type="evidence" value="ECO:0007669"/>
    <property type="project" value="TreeGrafter"/>
</dbReference>
<dbReference type="KEGG" id="amog:QRX60_29520"/>
<keyword evidence="2" id="KW-0067">ATP-binding</keyword>
<dbReference type="InterPro" id="IPR000792">
    <property type="entry name" value="Tscrpt_reg_LuxR_C"/>
</dbReference>
<dbReference type="GO" id="GO:0003677">
    <property type="term" value="F:DNA binding"/>
    <property type="evidence" value="ECO:0007669"/>
    <property type="project" value="InterPro"/>
</dbReference>
<evidence type="ECO:0000313" key="4">
    <source>
        <dbReference type="EMBL" id="WIX98205.1"/>
    </source>
</evidence>
<dbReference type="InterPro" id="IPR011990">
    <property type="entry name" value="TPR-like_helical_dom_sf"/>
</dbReference>
<name>A0A9Y2JIP6_9PSEU</name>
<dbReference type="GO" id="GO:0005524">
    <property type="term" value="F:ATP binding"/>
    <property type="evidence" value="ECO:0007669"/>
    <property type="project" value="UniProtKB-KW"/>
</dbReference>
<dbReference type="PANTHER" id="PTHR16305:SF28">
    <property type="entry name" value="GUANYLATE CYCLASE DOMAIN-CONTAINING PROTEIN"/>
    <property type="match status" value="1"/>
</dbReference>
<protein>
    <submittedName>
        <fullName evidence="4">AAA family ATPase</fullName>
    </submittedName>
</protein>
<dbReference type="InterPro" id="IPR036388">
    <property type="entry name" value="WH-like_DNA-bd_sf"/>
</dbReference>